<evidence type="ECO:0000313" key="1">
    <source>
        <dbReference type="EMBL" id="KAH7922978.1"/>
    </source>
</evidence>
<name>A0ACB8BDR7_9AGAM</name>
<organism evidence="1 2">
    <name type="scientific">Leucogyrophana mollusca</name>
    <dbReference type="NCBI Taxonomy" id="85980"/>
    <lineage>
        <taxon>Eukaryota</taxon>
        <taxon>Fungi</taxon>
        <taxon>Dikarya</taxon>
        <taxon>Basidiomycota</taxon>
        <taxon>Agaricomycotina</taxon>
        <taxon>Agaricomycetes</taxon>
        <taxon>Agaricomycetidae</taxon>
        <taxon>Boletales</taxon>
        <taxon>Boletales incertae sedis</taxon>
        <taxon>Leucogyrophana</taxon>
    </lineage>
</organism>
<evidence type="ECO:0000313" key="2">
    <source>
        <dbReference type="Proteomes" id="UP000790709"/>
    </source>
</evidence>
<proteinExistence type="predicted"/>
<sequence length="427" mass="47150">MDSISLPLENSHFTLDTSGVAGFFGGDEAVSAMATVHVYEGRRWLGWYNSPGAYEIGKRYGRLANSRFWDGLFPGVNTDPATLFELDGLKGPKYRAAQSGTIIPQTSHLGALFARECEARSAEKVQGRTTTPVGVTIVGLSHVPEFVMNPKRLRTYSGLVASIPITVSIGTCIICGLFEDWYCFTMILLGIVSSGISCFVIGSGKFTFDHPRPAAGAPKGDGVMFTESEVIILKGEEAAVNTVTRGKFSLRFSSEPVYRNIGWCSMLLTIQFVAQLLLIPQGTLFGQLMFVASLGVSWGYNSYLSSLDKEKIQREILMKHVLLNPPMKKYMLGTRSAMAVFVLLVLEPAEPLQLLDEFVPNETRVWRKWKDTVVQRVATKEKLHFEASDSDIEGFTGEEKKLLGTLFSDTQGAYDGYVYHCKPLDTK</sequence>
<comment type="caution">
    <text evidence="1">The sequence shown here is derived from an EMBL/GenBank/DDBJ whole genome shotgun (WGS) entry which is preliminary data.</text>
</comment>
<dbReference type="EMBL" id="MU266466">
    <property type="protein sequence ID" value="KAH7922978.1"/>
    <property type="molecule type" value="Genomic_DNA"/>
</dbReference>
<reference evidence="1" key="1">
    <citation type="journal article" date="2021" name="New Phytol.">
        <title>Evolutionary innovations through gain and loss of genes in the ectomycorrhizal Boletales.</title>
        <authorList>
            <person name="Wu G."/>
            <person name="Miyauchi S."/>
            <person name="Morin E."/>
            <person name="Kuo A."/>
            <person name="Drula E."/>
            <person name="Varga T."/>
            <person name="Kohler A."/>
            <person name="Feng B."/>
            <person name="Cao Y."/>
            <person name="Lipzen A."/>
            <person name="Daum C."/>
            <person name="Hundley H."/>
            <person name="Pangilinan J."/>
            <person name="Johnson J."/>
            <person name="Barry K."/>
            <person name="LaButti K."/>
            <person name="Ng V."/>
            <person name="Ahrendt S."/>
            <person name="Min B."/>
            <person name="Choi I.G."/>
            <person name="Park H."/>
            <person name="Plett J.M."/>
            <person name="Magnuson J."/>
            <person name="Spatafora J.W."/>
            <person name="Nagy L.G."/>
            <person name="Henrissat B."/>
            <person name="Grigoriev I.V."/>
            <person name="Yang Z.L."/>
            <person name="Xu J."/>
            <person name="Martin F.M."/>
        </authorList>
    </citation>
    <scope>NUCLEOTIDE SEQUENCE</scope>
    <source>
        <strain evidence="1">KUC20120723A-06</strain>
    </source>
</reference>
<accession>A0ACB8BDR7</accession>
<protein>
    <submittedName>
        <fullName evidence="1">Uncharacterized protein</fullName>
    </submittedName>
</protein>
<keyword evidence="2" id="KW-1185">Reference proteome</keyword>
<gene>
    <name evidence="1" type="ORF">BV22DRAFT_1036887</name>
</gene>
<dbReference type="Proteomes" id="UP000790709">
    <property type="component" value="Unassembled WGS sequence"/>
</dbReference>